<reference evidence="4" key="1">
    <citation type="submission" date="2021-04" db="EMBL/GenBank/DDBJ databases">
        <title>Luteolibacter sp. 32A isolated from the skin of an Anderson's salamander (Ambystoma andersonii).</title>
        <authorList>
            <person name="Spergser J."/>
            <person name="Busse H.-J."/>
        </authorList>
    </citation>
    <scope>NUCLEOTIDE SEQUENCE</scope>
    <source>
        <strain evidence="4">32A</strain>
    </source>
</reference>
<protein>
    <submittedName>
        <fullName evidence="4">Integration host factor subunit beta</fullName>
    </submittedName>
</protein>
<evidence type="ECO:0000256" key="3">
    <source>
        <dbReference type="RuleBase" id="RU003939"/>
    </source>
</evidence>
<accession>A0A975G8S0</accession>
<sequence>MATITKRELVIKITDQLGERGIEVTQQVVFDVVQSLIDEITECLAQGDTVVMRNFGAFQVREMKAKIGRNPKNPDKDVPIPARAAVKFKPGKEMKEKVAATLQVIRERDKA</sequence>
<evidence type="ECO:0000256" key="1">
    <source>
        <dbReference type="ARBA" id="ARBA00010529"/>
    </source>
</evidence>
<dbReference type="PRINTS" id="PR01727">
    <property type="entry name" value="DNABINDINGHU"/>
</dbReference>
<evidence type="ECO:0000313" key="4">
    <source>
        <dbReference type="EMBL" id="QUE50856.1"/>
    </source>
</evidence>
<dbReference type="CDD" id="cd13836">
    <property type="entry name" value="IHF_B"/>
    <property type="match status" value="1"/>
</dbReference>
<dbReference type="PANTHER" id="PTHR33175:SF2">
    <property type="entry name" value="INTEGRATION HOST FACTOR SUBUNIT ALPHA"/>
    <property type="match status" value="1"/>
</dbReference>
<gene>
    <name evidence="4" type="ORF">KBB96_18595</name>
</gene>
<dbReference type="InterPro" id="IPR000119">
    <property type="entry name" value="Hist_DNA-bd"/>
</dbReference>
<dbReference type="RefSeq" id="WP_211630995.1">
    <property type="nucleotide sequence ID" value="NZ_CP073100.1"/>
</dbReference>
<name>A0A975G8S0_9BACT</name>
<keyword evidence="5" id="KW-1185">Reference proteome</keyword>
<dbReference type="SUPFAM" id="SSF47729">
    <property type="entry name" value="IHF-like DNA-binding proteins"/>
    <property type="match status" value="1"/>
</dbReference>
<dbReference type="SMART" id="SM00411">
    <property type="entry name" value="BHL"/>
    <property type="match status" value="1"/>
</dbReference>
<dbReference type="AlphaFoldDB" id="A0A975G8S0"/>
<evidence type="ECO:0000256" key="2">
    <source>
        <dbReference type="ARBA" id="ARBA00023125"/>
    </source>
</evidence>
<organism evidence="4 5">
    <name type="scientific">Luteolibacter ambystomatis</name>
    <dbReference type="NCBI Taxonomy" id="2824561"/>
    <lineage>
        <taxon>Bacteria</taxon>
        <taxon>Pseudomonadati</taxon>
        <taxon>Verrucomicrobiota</taxon>
        <taxon>Verrucomicrobiia</taxon>
        <taxon>Verrucomicrobiales</taxon>
        <taxon>Verrucomicrobiaceae</taxon>
        <taxon>Luteolibacter</taxon>
    </lineage>
</organism>
<keyword evidence="2" id="KW-0238">DNA-binding</keyword>
<dbReference type="GO" id="GO:0003677">
    <property type="term" value="F:DNA binding"/>
    <property type="evidence" value="ECO:0007669"/>
    <property type="project" value="UniProtKB-KW"/>
</dbReference>
<proteinExistence type="inferred from homology"/>
<dbReference type="Gene3D" id="4.10.520.10">
    <property type="entry name" value="IHF-like DNA-binding proteins"/>
    <property type="match status" value="1"/>
</dbReference>
<dbReference type="GO" id="GO:0030527">
    <property type="term" value="F:structural constituent of chromatin"/>
    <property type="evidence" value="ECO:0007669"/>
    <property type="project" value="InterPro"/>
</dbReference>
<dbReference type="KEGG" id="lamb:KBB96_18595"/>
<dbReference type="InterPro" id="IPR010992">
    <property type="entry name" value="IHF-like_DNA-bd_dom_sf"/>
</dbReference>
<comment type="similarity">
    <text evidence="1 3">Belongs to the bacterial histone-like protein family.</text>
</comment>
<dbReference type="EMBL" id="CP073100">
    <property type="protein sequence ID" value="QUE50856.1"/>
    <property type="molecule type" value="Genomic_DNA"/>
</dbReference>
<dbReference type="Proteomes" id="UP000676169">
    <property type="component" value="Chromosome"/>
</dbReference>
<dbReference type="PANTHER" id="PTHR33175">
    <property type="entry name" value="DNA-BINDING PROTEIN HU"/>
    <property type="match status" value="1"/>
</dbReference>
<dbReference type="GO" id="GO:0005829">
    <property type="term" value="C:cytosol"/>
    <property type="evidence" value="ECO:0007669"/>
    <property type="project" value="TreeGrafter"/>
</dbReference>
<evidence type="ECO:0000313" key="5">
    <source>
        <dbReference type="Proteomes" id="UP000676169"/>
    </source>
</evidence>
<dbReference type="Pfam" id="PF00216">
    <property type="entry name" value="Bac_DNA_binding"/>
    <property type="match status" value="1"/>
</dbReference>